<name>A0A370D988_9GAMM</name>
<reference evidence="1 2" key="1">
    <citation type="journal article" date="2018" name="ISME J.">
        <title>Endosymbiont genomes yield clues of tubeworm success.</title>
        <authorList>
            <person name="Li Y."/>
            <person name="Liles M.R."/>
            <person name="Halanych K.M."/>
        </authorList>
    </citation>
    <scope>NUCLEOTIDE SEQUENCE [LARGE SCALE GENOMIC DNA]</scope>
    <source>
        <strain evidence="1">A1464</strain>
    </source>
</reference>
<dbReference type="InterPro" id="IPR006336">
    <property type="entry name" value="GCS2"/>
</dbReference>
<sequence>MGQEITTDHFTEQDIQVFLQRLQRETSELETWFADRVFSTRSPVAGYEMEAWLIDQNADPSPSNDAFLKTANSSLYTAELAQFNIELNADPASIQSNFLSEFEKDFQQNWNYCKKVADDIGCRVLSTGILQTLQNKHLSMANVSNLLRYKALNEQVLLQRQGRALELKINGRQSLKSTHHNVMLEAAATSLQIHLQAPQELAHHYYNASILISAPMIAISANSPFMFAKDLWDETRIPVFEQAVDVGGYNGAAQGPIHRVSFGTDYARHSLMECFTENVQHFPVLLPMCFTEDTSLMQHVSLHNGTIWRWNRPLIGYDTDGTPHLRIEHRVIPAGPSVVDNIANMAFYFGLVQFYAMHETPPNEQLHFSQARDNFYTSAQHGLDNKVSWPGCDRCDMRHLILHQLIDNAQAGLESLKLDADDIEYYLNIIQSRAEHKQTGSHWQREFVKLHGNDMQRLLETYYHNQQTGEPVHGWDFEIYR</sequence>
<dbReference type="PIRSF" id="PIRSF012666">
    <property type="entry name" value="UCP012666"/>
    <property type="match status" value="1"/>
</dbReference>
<dbReference type="PANTHER" id="PTHR36510:SF3">
    <property type="entry name" value="CONSERVED PROTEIN"/>
    <property type="match status" value="1"/>
</dbReference>
<dbReference type="SUPFAM" id="SSF55931">
    <property type="entry name" value="Glutamine synthetase/guanido kinase"/>
    <property type="match status" value="1"/>
</dbReference>
<protein>
    <submittedName>
        <fullName evidence="1">Glutamate--cysteine ligase</fullName>
    </submittedName>
</protein>
<evidence type="ECO:0000313" key="2">
    <source>
        <dbReference type="Proteomes" id="UP000254266"/>
    </source>
</evidence>
<dbReference type="Pfam" id="PF04107">
    <property type="entry name" value="GCS2"/>
    <property type="match status" value="1"/>
</dbReference>
<comment type="caution">
    <text evidence="1">The sequence shown here is derived from an EMBL/GenBank/DDBJ whole genome shotgun (WGS) entry which is preliminary data.</text>
</comment>
<gene>
    <name evidence="1" type="ORF">DIZ80_15455</name>
</gene>
<organism evidence="1 2">
    <name type="scientific">endosymbiont of Galathealinum brachiosum</name>
    <dbReference type="NCBI Taxonomy" id="2200906"/>
    <lineage>
        <taxon>Bacteria</taxon>
        <taxon>Pseudomonadati</taxon>
        <taxon>Pseudomonadota</taxon>
        <taxon>Gammaproteobacteria</taxon>
        <taxon>sulfur-oxidizing symbionts</taxon>
    </lineage>
</organism>
<evidence type="ECO:0000313" key="1">
    <source>
        <dbReference type="EMBL" id="RDH81475.1"/>
    </source>
</evidence>
<dbReference type="AlphaFoldDB" id="A0A370D988"/>
<keyword evidence="2" id="KW-1185">Reference proteome</keyword>
<dbReference type="PANTHER" id="PTHR36510">
    <property type="entry name" value="GLUTAMATE--CYSTEINE LIGASE 2-RELATED"/>
    <property type="match status" value="1"/>
</dbReference>
<dbReference type="InterPro" id="IPR016602">
    <property type="entry name" value="UCP012666"/>
</dbReference>
<dbReference type="EMBL" id="QFXC01000013">
    <property type="protein sequence ID" value="RDH81475.1"/>
    <property type="molecule type" value="Genomic_DNA"/>
</dbReference>
<proteinExistence type="predicted"/>
<dbReference type="InterPro" id="IPR050141">
    <property type="entry name" value="GCL_type2/YbdK_subfam"/>
</dbReference>
<dbReference type="Gene3D" id="3.30.590.20">
    <property type="match status" value="1"/>
</dbReference>
<accession>A0A370D988</accession>
<dbReference type="GO" id="GO:0016879">
    <property type="term" value="F:ligase activity, forming carbon-nitrogen bonds"/>
    <property type="evidence" value="ECO:0007669"/>
    <property type="project" value="TreeGrafter"/>
</dbReference>
<dbReference type="Proteomes" id="UP000254266">
    <property type="component" value="Unassembled WGS sequence"/>
</dbReference>
<dbReference type="InterPro" id="IPR014746">
    <property type="entry name" value="Gln_synth/guanido_kin_cat_dom"/>
</dbReference>
<keyword evidence="1" id="KW-0436">Ligase</keyword>